<protein>
    <recommendedName>
        <fullName evidence="21">Intersectin 2b</fullName>
    </recommendedName>
</protein>
<evidence type="ECO:0000256" key="6">
    <source>
        <dbReference type="ARBA" id="ARBA00022723"/>
    </source>
</evidence>
<evidence type="ECO:0000256" key="10">
    <source>
        <dbReference type="ARBA" id="ARBA00034103"/>
    </source>
</evidence>
<dbReference type="InterPro" id="IPR035892">
    <property type="entry name" value="C2_domain_sf"/>
</dbReference>
<keyword evidence="8" id="KW-0770">Synapse</keyword>
<reference evidence="19" key="4">
    <citation type="submission" date="2025-09" db="UniProtKB">
        <authorList>
            <consortium name="Ensembl"/>
        </authorList>
    </citation>
    <scope>IDENTIFICATION</scope>
</reference>
<organism evidence="19 20">
    <name type="scientific">Astatotilapia calliptera</name>
    <name type="common">Eastern happy</name>
    <name type="synonym">Chromis callipterus</name>
    <dbReference type="NCBI Taxonomy" id="8154"/>
    <lineage>
        <taxon>Eukaryota</taxon>
        <taxon>Metazoa</taxon>
        <taxon>Chordata</taxon>
        <taxon>Craniata</taxon>
        <taxon>Vertebrata</taxon>
        <taxon>Euteleostomi</taxon>
        <taxon>Actinopterygii</taxon>
        <taxon>Neopterygii</taxon>
        <taxon>Teleostei</taxon>
        <taxon>Neoteleostei</taxon>
        <taxon>Acanthomorphata</taxon>
        <taxon>Ovalentaria</taxon>
        <taxon>Cichlomorphae</taxon>
        <taxon>Cichliformes</taxon>
        <taxon>Cichlidae</taxon>
        <taxon>African cichlids</taxon>
        <taxon>Pseudocrenilabrinae</taxon>
        <taxon>Haplochromini</taxon>
        <taxon>Astatotilapia</taxon>
    </lineage>
</organism>
<evidence type="ECO:0000256" key="7">
    <source>
        <dbReference type="ARBA" id="ARBA00022837"/>
    </source>
</evidence>
<dbReference type="GeneTree" id="ENSGT00940000155936"/>
<dbReference type="GO" id="GO:0005085">
    <property type="term" value="F:guanyl-nucleotide exchange factor activity"/>
    <property type="evidence" value="ECO:0007669"/>
    <property type="project" value="InterPro"/>
</dbReference>
<dbReference type="Pfam" id="PF16652">
    <property type="entry name" value="PH_13"/>
    <property type="match status" value="1"/>
</dbReference>
<dbReference type="InterPro" id="IPR001452">
    <property type="entry name" value="SH3_domain"/>
</dbReference>
<evidence type="ECO:0000259" key="17">
    <source>
        <dbReference type="PROSITE" id="PS50031"/>
    </source>
</evidence>
<evidence type="ECO:0000256" key="9">
    <source>
        <dbReference type="ARBA" id="ARBA00023273"/>
    </source>
</evidence>
<evidence type="ECO:0000256" key="5">
    <source>
        <dbReference type="ARBA" id="ARBA00022583"/>
    </source>
</evidence>
<dbReference type="PROSITE" id="PS50002">
    <property type="entry name" value="SH3"/>
    <property type="match status" value="5"/>
</dbReference>
<dbReference type="GO" id="GO:0045202">
    <property type="term" value="C:synapse"/>
    <property type="evidence" value="ECO:0007669"/>
    <property type="project" value="UniProtKB-SubCell"/>
</dbReference>
<reference evidence="20" key="2">
    <citation type="submission" date="2023-03" db="EMBL/GenBank/DDBJ databases">
        <authorList>
            <consortium name="Wellcome Sanger Institute Data Sharing"/>
        </authorList>
    </citation>
    <scope>NUCLEOTIDE SEQUENCE [LARGE SCALE GENOMIC DNA]</scope>
</reference>
<dbReference type="CDD" id="cd00052">
    <property type="entry name" value="EH"/>
    <property type="match status" value="1"/>
</dbReference>
<keyword evidence="3 11" id="KW-0728">SH3 domain</keyword>
<evidence type="ECO:0000313" key="19">
    <source>
        <dbReference type="Ensembl" id="ENSACLP00000069387.1"/>
    </source>
</evidence>
<dbReference type="Gene3D" id="1.20.900.10">
    <property type="entry name" value="Dbl homology (DH) domain"/>
    <property type="match status" value="1"/>
</dbReference>
<dbReference type="InterPro" id="IPR002048">
    <property type="entry name" value="EF_hand_dom"/>
</dbReference>
<dbReference type="PROSITE" id="PS50004">
    <property type="entry name" value="C2"/>
    <property type="match status" value="1"/>
</dbReference>
<evidence type="ECO:0000256" key="2">
    <source>
        <dbReference type="ARBA" id="ARBA00004496"/>
    </source>
</evidence>
<dbReference type="Proteomes" id="UP000265100">
    <property type="component" value="Chromosome 1"/>
</dbReference>
<dbReference type="GO" id="GO:0035025">
    <property type="term" value="P:positive regulation of Rho protein signal transduction"/>
    <property type="evidence" value="ECO:0007669"/>
    <property type="project" value="TreeGrafter"/>
</dbReference>
<proteinExistence type="predicted"/>
<dbReference type="SMART" id="SM00233">
    <property type="entry name" value="PH"/>
    <property type="match status" value="1"/>
</dbReference>
<dbReference type="SUPFAM" id="SSF49562">
    <property type="entry name" value="C2 domain (Calcium/lipid-binding domain, CaLB)"/>
    <property type="match status" value="1"/>
</dbReference>
<dbReference type="Ensembl" id="ENSACLT00000075023.1">
    <property type="protein sequence ID" value="ENSACLP00000069387.1"/>
    <property type="gene ID" value="ENSACLG00000009646.2"/>
</dbReference>
<dbReference type="PROSITE" id="PS50031">
    <property type="entry name" value="EH"/>
    <property type="match status" value="2"/>
</dbReference>
<dbReference type="InterPro" id="IPR051480">
    <property type="entry name" value="Endocytic_GEF_Adapter"/>
</dbReference>
<keyword evidence="6" id="KW-0479">Metal-binding</keyword>
<evidence type="ECO:0000259" key="13">
    <source>
        <dbReference type="PROSITE" id="PS50002"/>
    </source>
</evidence>
<dbReference type="SMART" id="SM00239">
    <property type="entry name" value="C2"/>
    <property type="match status" value="1"/>
</dbReference>
<dbReference type="CDD" id="cd00160">
    <property type="entry name" value="RhoGEF"/>
    <property type="match status" value="1"/>
</dbReference>
<dbReference type="SMART" id="SM00325">
    <property type="entry name" value="RhoGEF"/>
    <property type="match status" value="1"/>
</dbReference>
<dbReference type="PRINTS" id="PR00499">
    <property type="entry name" value="P67PHOX"/>
</dbReference>
<dbReference type="InterPro" id="IPR000008">
    <property type="entry name" value="C2_dom"/>
</dbReference>
<dbReference type="SMART" id="SM00027">
    <property type="entry name" value="EH"/>
    <property type="match status" value="2"/>
</dbReference>
<dbReference type="GO" id="GO:0042995">
    <property type="term" value="C:cell projection"/>
    <property type="evidence" value="ECO:0007669"/>
    <property type="project" value="UniProtKB-SubCell"/>
</dbReference>
<feature type="region of interest" description="Disordered" evidence="12">
    <location>
        <begin position="358"/>
        <end position="383"/>
    </location>
</feature>
<feature type="domain" description="DH" evidence="16">
    <location>
        <begin position="1100"/>
        <end position="1286"/>
    </location>
</feature>
<evidence type="ECO:0008006" key="21">
    <source>
        <dbReference type="Google" id="ProtNLM"/>
    </source>
</evidence>
<feature type="domain" description="EH" evidence="17">
    <location>
        <begin position="273"/>
        <end position="302"/>
    </location>
</feature>
<keyword evidence="7" id="KW-0106">Calcium</keyword>
<keyword evidence="4" id="KW-0963">Cytoplasm</keyword>
<dbReference type="SUPFAM" id="SSF50729">
    <property type="entry name" value="PH domain-like"/>
    <property type="match status" value="1"/>
</dbReference>
<feature type="compositionally biased region" description="Basic and acidic residues" evidence="12">
    <location>
        <begin position="619"/>
        <end position="683"/>
    </location>
</feature>
<dbReference type="Pfam" id="PF00621">
    <property type="entry name" value="RhoGEF"/>
    <property type="match status" value="1"/>
</dbReference>
<dbReference type="Pfam" id="PF00018">
    <property type="entry name" value="SH3_1"/>
    <property type="match status" value="1"/>
</dbReference>
<dbReference type="InterPro" id="IPR001849">
    <property type="entry name" value="PH_domain"/>
</dbReference>
<evidence type="ECO:0000313" key="20">
    <source>
        <dbReference type="Proteomes" id="UP000265100"/>
    </source>
</evidence>
<reference evidence="19 20" key="1">
    <citation type="submission" date="2018-05" db="EMBL/GenBank/DDBJ databases">
        <authorList>
            <person name="Datahose"/>
        </authorList>
    </citation>
    <scope>NUCLEOTIDE SEQUENCE</scope>
</reference>
<feature type="domain" description="SH3" evidence="13">
    <location>
        <begin position="802"/>
        <end position="860"/>
    </location>
</feature>
<dbReference type="InterPro" id="IPR036028">
    <property type="entry name" value="SH3-like_dom_sf"/>
</dbReference>
<dbReference type="GO" id="GO:0035556">
    <property type="term" value="P:intracellular signal transduction"/>
    <property type="evidence" value="ECO:0007669"/>
    <property type="project" value="InterPro"/>
</dbReference>
<dbReference type="SUPFAM" id="SSF48065">
    <property type="entry name" value="DBL homology domain (DH-domain)"/>
    <property type="match status" value="1"/>
</dbReference>
<dbReference type="Pfam" id="PF14604">
    <property type="entry name" value="SH3_9"/>
    <property type="match status" value="1"/>
</dbReference>
<dbReference type="Gene3D" id="2.30.30.40">
    <property type="entry name" value="SH3 Domains"/>
    <property type="match status" value="5"/>
</dbReference>
<name>A0AAX7UKU3_ASTCA</name>
<accession>A0AAX7UKU3</accession>
<evidence type="ECO:0000256" key="4">
    <source>
        <dbReference type="ARBA" id="ARBA00022490"/>
    </source>
</evidence>
<evidence type="ECO:0000259" key="18">
    <source>
        <dbReference type="PROSITE" id="PS50222"/>
    </source>
</evidence>
<dbReference type="PRINTS" id="PR00452">
    <property type="entry name" value="SH3DOMAIN"/>
</dbReference>
<reference evidence="19" key="3">
    <citation type="submission" date="2025-08" db="UniProtKB">
        <authorList>
            <consortium name="Ensembl"/>
        </authorList>
    </citation>
    <scope>IDENTIFICATION</scope>
</reference>
<dbReference type="PROSITE" id="PS50003">
    <property type="entry name" value="PH_DOMAIN"/>
    <property type="match status" value="1"/>
</dbReference>
<dbReference type="PROSITE" id="PS00018">
    <property type="entry name" value="EF_HAND_1"/>
    <property type="match status" value="1"/>
</dbReference>
<dbReference type="InterPro" id="IPR018247">
    <property type="entry name" value="EF_Hand_1_Ca_BS"/>
</dbReference>
<feature type="domain" description="SH3" evidence="13">
    <location>
        <begin position="1017"/>
        <end position="1076"/>
    </location>
</feature>
<keyword evidence="9" id="KW-0966">Cell projection</keyword>
<feature type="region of interest" description="Disordered" evidence="12">
    <location>
        <begin position="619"/>
        <end position="684"/>
    </location>
</feature>
<dbReference type="InterPro" id="IPR001331">
    <property type="entry name" value="GDS_CDC24_CS"/>
</dbReference>
<dbReference type="Gene3D" id="1.10.238.10">
    <property type="entry name" value="EF-hand"/>
    <property type="match status" value="2"/>
</dbReference>
<dbReference type="InterPro" id="IPR035899">
    <property type="entry name" value="DBL_dom_sf"/>
</dbReference>
<dbReference type="SMART" id="SM00326">
    <property type="entry name" value="SH3"/>
    <property type="match status" value="5"/>
</dbReference>
<evidence type="ECO:0000259" key="15">
    <source>
        <dbReference type="PROSITE" id="PS50004"/>
    </source>
</evidence>
<dbReference type="Pfam" id="PF07653">
    <property type="entry name" value="SH3_2"/>
    <property type="match status" value="3"/>
</dbReference>
<dbReference type="Pfam" id="PF00168">
    <property type="entry name" value="C2"/>
    <property type="match status" value="1"/>
</dbReference>
<dbReference type="SUPFAM" id="SSF50044">
    <property type="entry name" value="SH3-domain"/>
    <property type="match status" value="5"/>
</dbReference>
<dbReference type="Pfam" id="PF12763">
    <property type="entry name" value="EH"/>
    <property type="match status" value="1"/>
</dbReference>
<dbReference type="PROSITE" id="PS50222">
    <property type="entry name" value="EF_HAND_2"/>
    <property type="match status" value="1"/>
</dbReference>
<dbReference type="InterPro" id="IPR011993">
    <property type="entry name" value="PH-like_dom_sf"/>
</dbReference>
<feature type="domain" description="EH" evidence="17">
    <location>
        <begin position="20"/>
        <end position="108"/>
    </location>
</feature>
<evidence type="ECO:0000256" key="3">
    <source>
        <dbReference type="ARBA" id="ARBA00022443"/>
    </source>
</evidence>
<dbReference type="GO" id="GO:0005737">
    <property type="term" value="C:cytoplasm"/>
    <property type="evidence" value="ECO:0007669"/>
    <property type="project" value="UniProtKB-SubCell"/>
</dbReference>
<feature type="domain" description="SH3" evidence="13">
    <location>
        <begin position="878"/>
        <end position="936"/>
    </location>
</feature>
<evidence type="ECO:0000256" key="12">
    <source>
        <dbReference type="SAM" id="MobiDB-lite"/>
    </source>
</evidence>
<dbReference type="GO" id="GO:0006897">
    <property type="term" value="P:endocytosis"/>
    <property type="evidence" value="ECO:0007669"/>
    <property type="project" value="UniProtKB-KW"/>
</dbReference>
<dbReference type="CDD" id="cd11838">
    <property type="entry name" value="SH3_Intersectin_3"/>
    <property type="match status" value="1"/>
</dbReference>
<feature type="domain" description="SH3" evidence="13">
    <location>
        <begin position="685"/>
        <end position="746"/>
    </location>
</feature>
<feature type="domain" description="SH3" evidence="13">
    <location>
        <begin position="952"/>
        <end position="1016"/>
    </location>
</feature>
<feature type="domain" description="EF-hand" evidence="18">
    <location>
        <begin position="52"/>
        <end position="87"/>
    </location>
</feature>
<dbReference type="PROSITE" id="PS50010">
    <property type="entry name" value="DH_2"/>
    <property type="match status" value="1"/>
</dbReference>
<evidence type="ECO:0000256" key="1">
    <source>
        <dbReference type="ARBA" id="ARBA00004316"/>
    </source>
</evidence>
<dbReference type="GO" id="GO:0005509">
    <property type="term" value="F:calcium ion binding"/>
    <property type="evidence" value="ECO:0007669"/>
    <property type="project" value="InterPro"/>
</dbReference>
<keyword evidence="20" id="KW-1185">Reference proteome</keyword>
<dbReference type="PROSITE" id="PS00741">
    <property type="entry name" value="DH_1"/>
    <property type="match status" value="1"/>
</dbReference>
<sequence length="1583" mass="180939">MREVFPAARGPSVWAISPEERDKHDQMFDSLSPTMGYVTGDQAKRFFLQSGLPASVLADIWSLADMNKDGKMDRLEFSVAMKLIKLKLTGTPLPSSLPIIMKQPPVRIGSMVHGTNLAMLTPMAVSPMTPMTGLSPMVPSSSGMNPLMMSTAPTPLVPIMGNTTVPNGTMGLLQPISSGGLPLSATSYASPLGRASSPAGINMAPTLLDLGSGSSGSSTPSVMSPMNAVPSDWAVPHASRLKYRQQFNSLDKQMIGYLTGIIVHYLQAEEFILAMHLVDLAKSGQPLPLTLPTELVPPSQRYVDTHVLSSLIDNLEIEPDLSCLPTLFLVSFEDKFKANLERGNAELEKRRQALLDAERREQERRAQKEKEEREKREKEAWEAEERRRKEEERRLELQRELERQKEEERQREIERKEAAQRELERQRKEEWERRRKGELQLKKEQEQDEITKLKAKKRSLELELEAVGDKHRQISDRLRDFQNKKKLQKTELDLNNQRKEARQQDINNLQKQIEVCEFQRKLSHLTPEQKRLTEKLKNMSLNNLPASTVSTLKVSMTEKKGTCMKLREQLEVLEKETAAKLAEMDQYNKDMQVGICHYFSLLFGQMKREEEERQRQAERRRQEEERRKLEEEKRKLEEERRKLEEERRQEEKRRREEEERRRREEEERKRLEEERKRLEEHRKSASLTSFKAVYPFTARNNEELSLETDDIIEVDETTEREEGWLYGSKQGTMGWFPESYVERVGPSNTADSTAPAPPAKLPLQSQLSNALKAAKVSGTKSAFTPTHSPNPATSESQEQRVVGTLLAQALCSWTAKTDSHLNFNKDDVIQVLEQQENWWLGKLNDEQGWFPKTYVKPIGEDEGSNKTEKHTSFLFDSFSFPEFVALYTYESPQSGDLTFKEGDVILVSKRDGEWWNGSIGNRTGVFPSNYVKPKETDVRTLNITHTGTSGKKKQEVAQVTRPHASTGPEQLNLENGQLILILSKDVSGWWLGELQARGKKRQKGWFPATHVKVLESSSVCQVIAIYDYTAANGEEMSFSKGQLINVLDKSNPDWWKGESNGVTGLFPTNYVQMTTADVDPSQQWCADLNSLDSLSPQEKKRQGYIHELIETEEKYVEDLQIVLEVFCKPMSASGRLNESEMSMIFVNWKELLACNSKFVKALRVRKKTGGENNPVGMIGDILAAELSHMQPYIRFCSSQFNGATLLQTRTDNDSDFKDFMRKIATDYRCKGMPLSSFLLKPMQRITRYPLHIKNILECTAEGHADRGPLKEALERAEELCKQVNEGVREKENSDRLEWIQSHVNCDGPVEHLVFNSLTNCLGPRKLLHSGKLYKAKSSKELWAFLFNDFLLLTYAAKQFTSSGPDKLFSNKNNVQLKIYKPPVLLNEALVKLPDPSSDEPIFHISHIDKVYMLRTDNINERTAWVQKIKVASEEFIETEKKKRDKVYQARSMKGSGIGRLLVTILEATELKAAKPNGKSNPYCEVTMGAQIFTSRVINDTLNPKWNFNCQFHIKDIYQDVLCIAINEKDQFSPDEFLGRTEVPVATIKKEFENKGPATRRLLLHEVPTGEVWVLLDLQLYGHK</sequence>
<evidence type="ECO:0000259" key="16">
    <source>
        <dbReference type="PROSITE" id="PS50010"/>
    </source>
</evidence>
<feature type="region of interest" description="Disordered" evidence="12">
    <location>
        <begin position="778"/>
        <end position="799"/>
    </location>
</feature>
<dbReference type="PANTHER" id="PTHR46006:SF6">
    <property type="entry name" value="INTERSECTIN-2 ISOFORM X1"/>
    <property type="match status" value="1"/>
</dbReference>
<evidence type="ECO:0000256" key="11">
    <source>
        <dbReference type="PROSITE-ProRule" id="PRU00192"/>
    </source>
</evidence>
<feature type="compositionally biased region" description="Polar residues" evidence="12">
    <location>
        <begin position="778"/>
        <end position="796"/>
    </location>
</feature>
<dbReference type="Gene3D" id="2.60.40.150">
    <property type="entry name" value="C2 domain"/>
    <property type="match status" value="1"/>
</dbReference>
<dbReference type="Gene3D" id="2.30.29.30">
    <property type="entry name" value="Pleckstrin-homology domain (PH domain)/Phosphotyrosine-binding domain (PTB)"/>
    <property type="match status" value="1"/>
</dbReference>
<dbReference type="PANTHER" id="PTHR46006">
    <property type="entry name" value="RHO GUANINE NUCLEOTIDE EXCHANGE FACTOR AT 64C, ISOFORM A"/>
    <property type="match status" value="1"/>
</dbReference>
<dbReference type="InterPro" id="IPR011992">
    <property type="entry name" value="EF-hand-dom_pair"/>
</dbReference>
<dbReference type="InterPro" id="IPR000219">
    <property type="entry name" value="DH_dom"/>
</dbReference>
<dbReference type="SUPFAM" id="SSF47473">
    <property type="entry name" value="EF-hand"/>
    <property type="match status" value="2"/>
</dbReference>
<keyword evidence="5" id="KW-0254">Endocytosis</keyword>
<evidence type="ECO:0000259" key="14">
    <source>
        <dbReference type="PROSITE" id="PS50003"/>
    </source>
</evidence>
<dbReference type="InterPro" id="IPR000261">
    <property type="entry name" value="EH_dom"/>
</dbReference>
<comment type="subcellular location">
    <subcellularLocation>
        <location evidence="1">Cell projection</location>
    </subcellularLocation>
    <subcellularLocation>
        <location evidence="2">Cytoplasm</location>
    </subcellularLocation>
    <subcellularLocation>
        <location evidence="10">Synapse</location>
    </subcellularLocation>
</comment>
<evidence type="ECO:0000256" key="8">
    <source>
        <dbReference type="ARBA" id="ARBA00023018"/>
    </source>
</evidence>
<feature type="domain" description="PH" evidence="14">
    <location>
        <begin position="1325"/>
        <end position="1433"/>
    </location>
</feature>
<feature type="domain" description="C2" evidence="15">
    <location>
        <begin position="1440"/>
        <end position="1557"/>
    </location>
</feature>